<evidence type="ECO:0000313" key="3">
    <source>
        <dbReference type="EMBL" id="NIH57520.1"/>
    </source>
</evidence>
<protein>
    <recommendedName>
        <fullName evidence="5">Cell division protein FtsL</fullName>
    </recommendedName>
</protein>
<proteinExistence type="predicted"/>
<dbReference type="Proteomes" id="UP000749311">
    <property type="component" value="Unassembled WGS sequence"/>
</dbReference>
<keyword evidence="2" id="KW-0472">Membrane</keyword>
<sequence>MSALQAPVGVPEPRPARTTLRAVSTSRQPIARLPFVLIVALLLGSGMIGVLLLSTTIQAQSSELSDLQSQEADLRYQEAALAAQVQDLRSSSRLAQSAWELGMRPNPNPAFIQMPDGQVTGDPTPVEGDELTGMDPVVVPETPVVSVLPAVDDTAGGDAAASGTDTTASSPPDEGQG</sequence>
<evidence type="ECO:0008006" key="5">
    <source>
        <dbReference type="Google" id="ProtNLM"/>
    </source>
</evidence>
<keyword evidence="2" id="KW-0812">Transmembrane</keyword>
<keyword evidence="4" id="KW-1185">Reference proteome</keyword>
<comment type="caution">
    <text evidence="3">The sequence shown here is derived from an EMBL/GenBank/DDBJ whole genome shotgun (WGS) entry which is preliminary data.</text>
</comment>
<reference evidence="3 4" key="1">
    <citation type="submission" date="2020-02" db="EMBL/GenBank/DDBJ databases">
        <title>Sequencing the genomes of 1000 actinobacteria strains.</title>
        <authorList>
            <person name="Klenk H.-P."/>
        </authorList>
    </citation>
    <scope>NUCLEOTIDE SEQUENCE [LARGE SCALE GENOMIC DNA]</scope>
    <source>
        <strain evidence="3 4">DSM 19609</strain>
    </source>
</reference>
<organism evidence="3 4">
    <name type="scientific">Brooklawnia cerclae</name>
    <dbReference type="NCBI Taxonomy" id="349934"/>
    <lineage>
        <taxon>Bacteria</taxon>
        <taxon>Bacillati</taxon>
        <taxon>Actinomycetota</taxon>
        <taxon>Actinomycetes</taxon>
        <taxon>Propionibacteriales</taxon>
        <taxon>Propionibacteriaceae</taxon>
        <taxon>Brooklawnia</taxon>
    </lineage>
</organism>
<gene>
    <name evidence="3" type="ORF">FB473_002165</name>
</gene>
<evidence type="ECO:0000313" key="4">
    <source>
        <dbReference type="Proteomes" id="UP000749311"/>
    </source>
</evidence>
<feature type="region of interest" description="Disordered" evidence="1">
    <location>
        <begin position="151"/>
        <end position="177"/>
    </location>
</feature>
<evidence type="ECO:0000256" key="1">
    <source>
        <dbReference type="SAM" id="MobiDB-lite"/>
    </source>
</evidence>
<dbReference type="RefSeq" id="WP_167167366.1">
    <property type="nucleotide sequence ID" value="NZ_BAAAOO010000007.1"/>
</dbReference>
<name>A0ABX0SHR5_9ACTN</name>
<keyword evidence="2" id="KW-1133">Transmembrane helix</keyword>
<feature type="compositionally biased region" description="Low complexity" evidence="1">
    <location>
        <begin position="151"/>
        <end position="170"/>
    </location>
</feature>
<feature type="transmembrane region" description="Helical" evidence="2">
    <location>
        <begin position="33"/>
        <end position="53"/>
    </location>
</feature>
<dbReference type="EMBL" id="JAAMOZ010000001">
    <property type="protein sequence ID" value="NIH57520.1"/>
    <property type="molecule type" value="Genomic_DNA"/>
</dbReference>
<accession>A0ABX0SHR5</accession>
<evidence type="ECO:0000256" key="2">
    <source>
        <dbReference type="SAM" id="Phobius"/>
    </source>
</evidence>